<evidence type="ECO:0000313" key="2">
    <source>
        <dbReference type="EMBL" id="GEL71313.1"/>
    </source>
</evidence>
<comment type="caution">
    <text evidence="2">The sequence shown here is derived from an EMBL/GenBank/DDBJ whole genome shotgun (WGS) entry which is preliminary data.</text>
</comment>
<dbReference type="Proteomes" id="UP000321224">
    <property type="component" value="Unassembled WGS sequence"/>
</dbReference>
<accession>A0A511HCQ5</accession>
<dbReference type="PROSITE" id="PS51257">
    <property type="entry name" value="PROKAR_LIPOPROTEIN"/>
    <property type="match status" value="1"/>
</dbReference>
<evidence type="ECO:0008006" key="4">
    <source>
        <dbReference type="Google" id="ProtNLM"/>
    </source>
</evidence>
<proteinExistence type="predicted"/>
<organism evidence="2 3">
    <name type="scientific">Myxococcus virescens</name>
    <dbReference type="NCBI Taxonomy" id="83456"/>
    <lineage>
        <taxon>Bacteria</taxon>
        <taxon>Pseudomonadati</taxon>
        <taxon>Myxococcota</taxon>
        <taxon>Myxococcia</taxon>
        <taxon>Myxococcales</taxon>
        <taxon>Cystobacterineae</taxon>
        <taxon>Myxococcaceae</taxon>
        <taxon>Myxococcus</taxon>
    </lineage>
</organism>
<evidence type="ECO:0000313" key="3">
    <source>
        <dbReference type="Proteomes" id="UP000321224"/>
    </source>
</evidence>
<feature type="chain" id="PRO_5022066351" description="Lipoprotein" evidence="1">
    <location>
        <begin position="27"/>
        <end position="97"/>
    </location>
</feature>
<sequence length="97" mass="10156">MKRASTTLAAAFCIALGMTACGPGSAPEGTPETSTESNEVSAQACSLHGWWTCPDDGTEFPWDSETCTVPATKTKTYMRTVCESYCTATCVATDADA</sequence>
<gene>
    <name evidence="2" type="ORF">MVI01_30970</name>
</gene>
<reference evidence="2 3" key="1">
    <citation type="submission" date="2019-07" db="EMBL/GenBank/DDBJ databases">
        <title>Whole genome shotgun sequence of Myxococcus virescens NBRC 100334.</title>
        <authorList>
            <person name="Hosoyama A."/>
            <person name="Uohara A."/>
            <person name="Ohji S."/>
            <person name="Ichikawa N."/>
        </authorList>
    </citation>
    <scope>NUCLEOTIDE SEQUENCE [LARGE SCALE GENOMIC DNA]</scope>
    <source>
        <strain evidence="2 3">NBRC 100334</strain>
    </source>
</reference>
<feature type="signal peptide" evidence="1">
    <location>
        <begin position="1"/>
        <end position="26"/>
    </location>
</feature>
<protein>
    <recommendedName>
        <fullName evidence="4">Lipoprotein</fullName>
    </recommendedName>
</protein>
<name>A0A511HCQ5_9BACT</name>
<keyword evidence="1" id="KW-0732">Signal</keyword>
<dbReference type="EMBL" id="BJVY01000015">
    <property type="protein sequence ID" value="GEL71313.1"/>
    <property type="molecule type" value="Genomic_DNA"/>
</dbReference>
<evidence type="ECO:0000256" key="1">
    <source>
        <dbReference type="SAM" id="SignalP"/>
    </source>
</evidence>
<dbReference type="AlphaFoldDB" id="A0A511HCQ5"/>